<evidence type="ECO:0000256" key="1">
    <source>
        <dbReference type="SAM" id="MobiDB-lite"/>
    </source>
</evidence>
<dbReference type="EMBL" id="JAKLWS010000023">
    <property type="protein sequence ID" value="MCG2589930.1"/>
    <property type="molecule type" value="Genomic_DNA"/>
</dbReference>
<comment type="caution">
    <text evidence="3">The sequence shown here is derived from an EMBL/GenBank/DDBJ whole genome shotgun (WGS) entry which is preliminary data.</text>
</comment>
<reference evidence="3" key="1">
    <citation type="submission" date="2022-01" db="EMBL/GenBank/DDBJ databases">
        <authorList>
            <person name="Wang Y."/>
        </authorList>
    </citation>
    <scope>NUCLEOTIDE SEQUENCE</scope>
    <source>
        <strain evidence="3">WB101</strain>
    </source>
</reference>
<dbReference type="InterPro" id="IPR009045">
    <property type="entry name" value="Zn_M74/Hedgehog-like"/>
</dbReference>
<dbReference type="RefSeq" id="WP_237855288.1">
    <property type="nucleotide sequence ID" value="NZ_JAKLWS010000023.1"/>
</dbReference>
<dbReference type="PANTHER" id="PTHR34385">
    <property type="entry name" value="D-ALANYL-D-ALANINE CARBOXYPEPTIDASE"/>
    <property type="match status" value="1"/>
</dbReference>
<accession>A0ABS9KGF4</accession>
<name>A0ABS9KGF4_9BACT</name>
<dbReference type="PROSITE" id="PS51257">
    <property type="entry name" value="PROKAR_LIPOPROTEIN"/>
    <property type="match status" value="1"/>
</dbReference>
<feature type="domain" description="D-alanyl-D-alanine carboxypeptidase-like core" evidence="2">
    <location>
        <begin position="75"/>
        <end position="208"/>
    </location>
</feature>
<proteinExistence type="predicted"/>
<reference evidence="3" key="2">
    <citation type="submission" date="2024-05" db="EMBL/GenBank/DDBJ databases">
        <title>Rhodohalobacter halophilus gen. nov., sp. nov., a moderately halophilic member of the family Balneolaceae.</title>
        <authorList>
            <person name="Xia J."/>
        </authorList>
    </citation>
    <scope>NUCLEOTIDE SEQUENCE</scope>
    <source>
        <strain evidence="3">WB101</strain>
    </source>
</reference>
<dbReference type="SUPFAM" id="SSF55166">
    <property type="entry name" value="Hedgehog/DD-peptidase"/>
    <property type="match status" value="1"/>
</dbReference>
<gene>
    <name evidence="3" type="ORF">L6773_15240</name>
</gene>
<evidence type="ECO:0000313" key="4">
    <source>
        <dbReference type="Proteomes" id="UP001165366"/>
    </source>
</evidence>
<feature type="region of interest" description="Disordered" evidence="1">
    <location>
        <begin position="18"/>
        <end position="38"/>
    </location>
</feature>
<dbReference type="Gene3D" id="3.30.1380.10">
    <property type="match status" value="1"/>
</dbReference>
<keyword evidence="4" id="KW-1185">Reference proteome</keyword>
<dbReference type="Pfam" id="PF02557">
    <property type="entry name" value="VanY"/>
    <property type="match status" value="1"/>
</dbReference>
<protein>
    <submittedName>
        <fullName evidence="3">M15 family metallopeptidase</fullName>
    </submittedName>
</protein>
<dbReference type="InterPro" id="IPR003709">
    <property type="entry name" value="VanY-like_core_dom"/>
</dbReference>
<dbReference type="InterPro" id="IPR052179">
    <property type="entry name" value="DD-CPase-like"/>
</dbReference>
<evidence type="ECO:0000259" key="2">
    <source>
        <dbReference type="Pfam" id="PF02557"/>
    </source>
</evidence>
<evidence type="ECO:0000313" key="3">
    <source>
        <dbReference type="EMBL" id="MCG2589930.1"/>
    </source>
</evidence>
<organism evidence="3 4">
    <name type="scientific">Rhodohalobacter sulfatireducens</name>
    <dbReference type="NCBI Taxonomy" id="2911366"/>
    <lineage>
        <taxon>Bacteria</taxon>
        <taxon>Pseudomonadati</taxon>
        <taxon>Balneolota</taxon>
        <taxon>Balneolia</taxon>
        <taxon>Balneolales</taxon>
        <taxon>Balneolaceae</taxon>
        <taxon>Rhodohalobacter</taxon>
    </lineage>
</organism>
<dbReference type="PANTHER" id="PTHR34385:SF1">
    <property type="entry name" value="PEPTIDOGLYCAN L-ALANYL-D-GLUTAMATE ENDOPEPTIDASE CWLK"/>
    <property type="match status" value="1"/>
</dbReference>
<sequence>MRPFIFLFSILLISCSGEKSPSNDMQNSTSEETQTEVNDSLRVDISEEFVTGQFNFKTHEDFVEVDPEDANKEVYLHKKTYEAFQAMSDSAKQDGISLIIVSGTRNFEYQKAIWDRKWNESTAETDLEKALGILEYSSMPMTSRHHWGTDIDLNNLNNSYFEEGQGKEEYEWLKANANDFGFYQTYTEKSLNGRTGYNEEKWHWSYMPLASQFLMYYNRHLTNEDIQGFEGSDLATEIDMVQNYVNGVSVDVLSYNY</sequence>
<dbReference type="CDD" id="cd14847">
    <property type="entry name" value="DD-carboxypeptidase_like"/>
    <property type="match status" value="1"/>
</dbReference>
<dbReference type="Proteomes" id="UP001165366">
    <property type="component" value="Unassembled WGS sequence"/>
</dbReference>